<dbReference type="Gene3D" id="3.30.710.10">
    <property type="entry name" value="Potassium Channel Kv1.1, Chain A"/>
    <property type="match status" value="1"/>
</dbReference>
<dbReference type="RefSeq" id="XP_001310254.1">
    <property type="nucleotide sequence ID" value="XM_001310253.1"/>
</dbReference>
<name>A2FCP9_TRIV3</name>
<dbReference type="InterPro" id="IPR011333">
    <property type="entry name" value="SKP1/BTB/POZ_sf"/>
</dbReference>
<dbReference type="VEuPathDB" id="TrichDB:TVAGG3_0287480"/>
<proteinExistence type="predicted"/>
<dbReference type="EMBL" id="DS113720">
    <property type="protein sequence ID" value="EAX97324.1"/>
    <property type="molecule type" value="Genomic_DNA"/>
</dbReference>
<reference evidence="1" key="1">
    <citation type="submission" date="2006-10" db="EMBL/GenBank/DDBJ databases">
        <authorList>
            <person name="Amadeo P."/>
            <person name="Zhao Q."/>
            <person name="Wortman J."/>
            <person name="Fraser-Liggett C."/>
            <person name="Carlton J."/>
        </authorList>
    </citation>
    <scope>NUCLEOTIDE SEQUENCE</scope>
    <source>
        <strain evidence="1">G3</strain>
    </source>
</reference>
<dbReference type="SMR" id="A2FCP9"/>
<evidence type="ECO:0000313" key="1">
    <source>
        <dbReference type="EMBL" id="EAX97324.1"/>
    </source>
</evidence>
<organism evidence="1 2">
    <name type="scientific">Trichomonas vaginalis (strain ATCC PRA-98 / G3)</name>
    <dbReference type="NCBI Taxonomy" id="412133"/>
    <lineage>
        <taxon>Eukaryota</taxon>
        <taxon>Metamonada</taxon>
        <taxon>Parabasalia</taxon>
        <taxon>Trichomonadida</taxon>
        <taxon>Trichomonadidae</taxon>
        <taxon>Trichomonas</taxon>
    </lineage>
</organism>
<protein>
    <recommendedName>
        <fullName evidence="3">BACK domain-containing protein</fullName>
    </recommendedName>
</protein>
<accession>A2FCP9</accession>
<dbReference type="KEGG" id="tva:4755105"/>
<evidence type="ECO:0000313" key="2">
    <source>
        <dbReference type="Proteomes" id="UP000001542"/>
    </source>
</evidence>
<dbReference type="VEuPathDB" id="TrichDB:TVAG_048250"/>
<gene>
    <name evidence="1" type="ORF">TVAG_048250</name>
</gene>
<evidence type="ECO:0008006" key="3">
    <source>
        <dbReference type="Google" id="ProtNLM"/>
    </source>
</evidence>
<reference evidence="1" key="2">
    <citation type="journal article" date="2007" name="Science">
        <title>Draft genome sequence of the sexually transmitted pathogen Trichomonas vaginalis.</title>
        <authorList>
            <person name="Carlton J.M."/>
            <person name="Hirt R.P."/>
            <person name="Silva J.C."/>
            <person name="Delcher A.L."/>
            <person name="Schatz M."/>
            <person name="Zhao Q."/>
            <person name="Wortman J.R."/>
            <person name="Bidwell S.L."/>
            <person name="Alsmark U.C.M."/>
            <person name="Besteiro S."/>
            <person name="Sicheritz-Ponten T."/>
            <person name="Noel C.J."/>
            <person name="Dacks J.B."/>
            <person name="Foster P.G."/>
            <person name="Simillion C."/>
            <person name="Van de Peer Y."/>
            <person name="Miranda-Saavedra D."/>
            <person name="Barton G.J."/>
            <person name="Westrop G.D."/>
            <person name="Mueller S."/>
            <person name="Dessi D."/>
            <person name="Fiori P.L."/>
            <person name="Ren Q."/>
            <person name="Paulsen I."/>
            <person name="Zhang H."/>
            <person name="Bastida-Corcuera F.D."/>
            <person name="Simoes-Barbosa A."/>
            <person name="Brown M.T."/>
            <person name="Hayes R.D."/>
            <person name="Mukherjee M."/>
            <person name="Okumura C.Y."/>
            <person name="Schneider R."/>
            <person name="Smith A.J."/>
            <person name="Vanacova S."/>
            <person name="Villalvazo M."/>
            <person name="Haas B.J."/>
            <person name="Pertea M."/>
            <person name="Feldblyum T.V."/>
            <person name="Utterback T.R."/>
            <person name="Shu C.L."/>
            <person name="Osoegawa K."/>
            <person name="de Jong P.J."/>
            <person name="Hrdy I."/>
            <person name="Horvathova L."/>
            <person name="Zubacova Z."/>
            <person name="Dolezal P."/>
            <person name="Malik S.B."/>
            <person name="Logsdon J.M. Jr."/>
            <person name="Henze K."/>
            <person name="Gupta A."/>
            <person name="Wang C.C."/>
            <person name="Dunne R.L."/>
            <person name="Upcroft J.A."/>
            <person name="Upcroft P."/>
            <person name="White O."/>
            <person name="Salzberg S.L."/>
            <person name="Tang P."/>
            <person name="Chiu C.-H."/>
            <person name="Lee Y.-S."/>
            <person name="Embley T.M."/>
            <person name="Coombs G.H."/>
            <person name="Mottram J.C."/>
            <person name="Tachezy J."/>
            <person name="Fraser-Liggett C.M."/>
            <person name="Johnson P.J."/>
        </authorList>
    </citation>
    <scope>NUCLEOTIDE SEQUENCE [LARGE SCALE GENOMIC DNA]</scope>
    <source>
        <strain evidence="1">G3</strain>
    </source>
</reference>
<dbReference type="Proteomes" id="UP000001542">
    <property type="component" value="Unassembled WGS sequence"/>
</dbReference>
<dbReference type="AlphaFoldDB" id="A2FCP9"/>
<dbReference type="InParanoid" id="A2FCP9"/>
<keyword evidence="2" id="KW-1185">Reference proteome</keyword>
<sequence length="436" mass="51170">MVQISKLCNELKRAHVITECGTFRININDRIIQTKKSSAICFSDLIKEKYFIDKSITSLNTHLDIICQDSIDIVLNFIETGKLEFEADEPHYHDIFEIGKYFGNQILIQIYSDHVKSDKSLTNENVFQKYEISALENDFSMMNECIEYICSHLYSLNDDCIISNFCKNGFEFCEKILISKELKIENEDKLCLLLLDTCRKNNSLFELFRYVNLQFCSSEVYDSLYHFSVENSFESSLLTIYNETLKNYHSKIRNRFEISNQIIASFEKQKAQNQFKISNESFSIIVESKFVEKVSQEIHMEMTASSIIDEPLSNINSYSDDSEFYTDNEPNSWVKADLKGYKLKPKSYIIRSICDDDYNLLRSWNLEGIKEDGTCILLENQSYEFQIREIKEFPLQTKDYFVAFKITQTKNSSNDLDDCYYFNINIFDFKGELIKI</sequence>